<dbReference type="GO" id="GO:0004799">
    <property type="term" value="F:thymidylate synthase activity"/>
    <property type="evidence" value="ECO:0007669"/>
    <property type="project" value="TreeGrafter"/>
</dbReference>
<dbReference type="PANTHER" id="PTHR34934">
    <property type="entry name" value="FLAVIN-DEPENDENT THYMIDYLATE SYNTHASE"/>
    <property type="match status" value="1"/>
</dbReference>
<reference evidence="1" key="1">
    <citation type="journal article" date="2014" name="Front. Microbiol.">
        <title>High frequency of phylogenetically diverse reductive dehalogenase-homologous genes in deep subseafloor sedimentary metagenomes.</title>
        <authorList>
            <person name="Kawai M."/>
            <person name="Futagami T."/>
            <person name="Toyoda A."/>
            <person name="Takaki Y."/>
            <person name="Nishi S."/>
            <person name="Hori S."/>
            <person name="Arai W."/>
            <person name="Tsubouchi T."/>
            <person name="Morono Y."/>
            <person name="Uchiyama I."/>
            <person name="Ito T."/>
            <person name="Fujiyama A."/>
            <person name="Inagaki F."/>
            <person name="Takami H."/>
        </authorList>
    </citation>
    <scope>NUCLEOTIDE SEQUENCE</scope>
    <source>
        <strain evidence="1">Expedition CK06-06</strain>
    </source>
</reference>
<dbReference type="PROSITE" id="PS51331">
    <property type="entry name" value="THYX"/>
    <property type="match status" value="1"/>
</dbReference>
<dbReference type="GO" id="GO:0050797">
    <property type="term" value="F:thymidylate synthase (FAD) activity"/>
    <property type="evidence" value="ECO:0007669"/>
    <property type="project" value="InterPro"/>
</dbReference>
<dbReference type="InterPro" id="IPR036098">
    <property type="entry name" value="Thymidylate_synthase_ThyX_sf"/>
</dbReference>
<gene>
    <name evidence="1" type="ORF">S01H1_30074</name>
</gene>
<dbReference type="GO" id="GO:0006231">
    <property type="term" value="P:dTMP biosynthetic process"/>
    <property type="evidence" value="ECO:0007669"/>
    <property type="project" value="InterPro"/>
</dbReference>
<name>X0TP87_9ZZZZ</name>
<accession>X0TP87</accession>
<protein>
    <submittedName>
        <fullName evidence="1">Uncharacterized protein</fullName>
    </submittedName>
</protein>
<dbReference type="Gene3D" id="3.30.1360.170">
    <property type="match status" value="1"/>
</dbReference>
<dbReference type="InterPro" id="IPR003669">
    <property type="entry name" value="Thymidylate_synthase_ThyX"/>
</dbReference>
<dbReference type="PANTHER" id="PTHR34934:SF1">
    <property type="entry name" value="FLAVIN-DEPENDENT THYMIDYLATE SYNTHASE"/>
    <property type="match status" value="1"/>
</dbReference>
<comment type="caution">
    <text evidence="1">The sequence shown here is derived from an EMBL/GenBank/DDBJ whole genome shotgun (WGS) entry which is preliminary data.</text>
</comment>
<dbReference type="Pfam" id="PF02511">
    <property type="entry name" value="Thy1"/>
    <property type="match status" value="1"/>
</dbReference>
<dbReference type="GO" id="GO:0050660">
    <property type="term" value="F:flavin adenine dinucleotide binding"/>
    <property type="evidence" value="ECO:0007669"/>
    <property type="project" value="InterPro"/>
</dbReference>
<proteinExistence type="predicted"/>
<feature type="non-terminal residue" evidence="1">
    <location>
        <position position="1"/>
    </location>
</feature>
<dbReference type="SUPFAM" id="SSF69796">
    <property type="entry name" value="Thymidylate synthase-complementing protein Thy1"/>
    <property type="match status" value="1"/>
</dbReference>
<dbReference type="CDD" id="cd20175">
    <property type="entry name" value="ThyX"/>
    <property type="match status" value="1"/>
</dbReference>
<dbReference type="EMBL" id="BARS01018487">
    <property type="protein sequence ID" value="GAF95024.1"/>
    <property type="molecule type" value="Genomic_DNA"/>
</dbReference>
<sequence>CNYASGKFNSEITVIKPPGLDPGALDEWKEMVLMLEQTYLHYLDIGIKAQIARAILPNCLKTEIVVAGNFREWRHFFSLRCSIKAHPQMQELAELIRLRLSEQVPVLFDKEKTL</sequence>
<organism evidence="1">
    <name type="scientific">marine sediment metagenome</name>
    <dbReference type="NCBI Taxonomy" id="412755"/>
    <lineage>
        <taxon>unclassified sequences</taxon>
        <taxon>metagenomes</taxon>
        <taxon>ecological metagenomes</taxon>
    </lineage>
</organism>
<dbReference type="GO" id="GO:0070402">
    <property type="term" value="F:NADPH binding"/>
    <property type="evidence" value="ECO:0007669"/>
    <property type="project" value="TreeGrafter"/>
</dbReference>
<evidence type="ECO:0000313" key="1">
    <source>
        <dbReference type="EMBL" id="GAF95024.1"/>
    </source>
</evidence>
<dbReference type="AlphaFoldDB" id="X0TP87"/>